<name>A0A1G8G9U7_9BACI</name>
<keyword evidence="1 2" id="KW-0812">Transmembrane</keyword>
<keyword evidence="4" id="KW-1185">Reference proteome</keyword>
<evidence type="ECO:0000313" key="3">
    <source>
        <dbReference type="EMBL" id="SDH91154.1"/>
    </source>
</evidence>
<feature type="transmembrane region" description="Helical" evidence="2">
    <location>
        <begin position="29"/>
        <end position="49"/>
    </location>
</feature>
<comment type="similarity">
    <text evidence="1">Belongs to the sbp family.</text>
</comment>
<keyword evidence="2" id="KW-1133">Transmembrane helix</keyword>
<dbReference type="InterPro" id="IPR009709">
    <property type="entry name" value="DUF1290"/>
</dbReference>
<protein>
    <submittedName>
        <fullName evidence="3">Small basic protein</fullName>
    </submittedName>
</protein>
<reference evidence="3 4" key="1">
    <citation type="submission" date="2016-10" db="EMBL/GenBank/DDBJ databases">
        <authorList>
            <person name="de Groot N.N."/>
        </authorList>
    </citation>
    <scope>NUCLEOTIDE SEQUENCE [LARGE SCALE GENOMIC DNA]</scope>
    <source>
        <strain evidence="4">P4B,CCM 7963,CECT 7998,DSM 25260,IBRC-M 10614,KCTC 13821</strain>
    </source>
</reference>
<dbReference type="STRING" id="930129.SAMN05216352_103292"/>
<dbReference type="EMBL" id="FNDU01000003">
    <property type="protein sequence ID" value="SDH91154.1"/>
    <property type="molecule type" value="Genomic_DNA"/>
</dbReference>
<evidence type="ECO:0000256" key="1">
    <source>
        <dbReference type="PIRNR" id="PIRNR018579"/>
    </source>
</evidence>
<keyword evidence="1" id="KW-1003">Cell membrane</keyword>
<gene>
    <name evidence="3" type="ORF">SAMN05216352_103292</name>
</gene>
<comment type="subcellular location">
    <subcellularLocation>
        <location evidence="1">Cell membrane</location>
        <topology evidence="1">Multi-pass membrane protein</topology>
    </subcellularLocation>
</comment>
<dbReference type="OrthoDB" id="9812056at2"/>
<dbReference type="Pfam" id="PF06947">
    <property type="entry name" value="DUF1290"/>
    <property type="match status" value="1"/>
</dbReference>
<feature type="transmembrane region" description="Helical" evidence="2">
    <location>
        <begin position="56"/>
        <end position="75"/>
    </location>
</feature>
<organism evidence="3 4">
    <name type="scientific">Alteribacillus bidgolensis</name>
    <dbReference type="NCBI Taxonomy" id="930129"/>
    <lineage>
        <taxon>Bacteria</taxon>
        <taxon>Bacillati</taxon>
        <taxon>Bacillota</taxon>
        <taxon>Bacilli</taxon>
        <taxon>Bacillales</taxon>
        <taxon>Bacillaceae</taxon>
        <taxon>Alteribacillus</taxon>
    </lineage>
</organism>
<keyword evidence="1 2" id="KW-0472">Membrane</keyword>
<accession>A0A1G8G9U7</accession>
<dbReference type="RefSeq" id="WP_091582855.1">
    <property type="nucleotide sequence ID" value="NZ_FNDU01000003.1"/>
</dbReference>
<feature type="transmembrane region" description="Helical" evidence="2">
    <location>
        <begin position="81"/>
        <end position="100"/>
    </location>
</feature>
<evidence type="ECO:0000313" key="4">
    <source>
        <dbReference type="Proteomes" id="UP000199017"/>
    </source>
</evidence>
<sequence length="113" mass="12403">MWLPVVGVFLGVVIGLLTGVHIPAGYSVYITIAILAVLDTLVGGCKASLEKEFEDSLFISGLIINLFFALSLAFLGDQLGVDLYLAAVFAFGVRLFRNIAIMRRELLKQWKIK</sequence>
<dbReference type="Proteomes" id="UP000199017">
    <property type="component" value="Unassembled WGS sequence"/>
</dbReference>
<dbReference type="AlphaFoldDB" id="A0A1G8G9U7"/>
<proteinExistence type="inferred from homology"/>
<evidence type="ECO:0000256" key="2">
    <source>
        <dbReference type="SAM" id="Phobius"/>
    </source>
</evidence>
<dbReference type="PIRSF" id="PIRSF018579">
    <property type="entry name" value="Sbp"/>
    <property type="match status" value="1"/>
</dbReference>
<dbReference type="GO" id="GO:0005886">
    <property type="term" value="C:plasma membrane"/>
    <property type="evidence" value="ECO:0007669"/>
    <property type="project" value="UniProtKB-SubCell"/>
</dbReference>